<gene>
    <name evidence="2" type="ORF">M407DRAFT_34806</name>
</gene>
<reference evidence="3" key="2">
    <citation type="submission" date="2015-01" db="EMBL/GenBank/DDBJ databases">
        <title>Evolutionary Origins and Diversification of the Mycorrhizal Mutualists.</title>
        <authorList>
            <consortium name="DOE Joint Genome Institute"/>
            <consortium name="Mycorrhizal Genomics Consortium"/>
            <person name="Kohler A."/>
            <person name="Kuo A."/>
            <person name="Nagy L.G."/>
            <person name="Floudas D."/>
            <person name="Copeland A."/>
            <person name="Barry K.W."/>
            <person name="Cichocki N."/>
            <person name="Veneault-Fourrey C."/>
            <person name="LaButti K."/>
            <person name="Lindquist E.A."/>
            <person name="Lipzen A."/>
            <person name="Lundell T."/>
            <person name="Morin E."/>
            <person name="Murat C."/>
            <person name="Riley R."/>
            <person name="Ohm R."/>
            <person name="Sun H."/>
            <person name="Tunlid A."/>
            <person name="Henrissat B."/>
            <person name="Grigoriev I.V."/>
            <person name="Hibbett D.S."/>
            <person name="Martin F."/>
        </authorList>
    </citation>
    <scope>NUCLEOTIDE SEQUENCE [LARGE SCALE GENOMIC DNA]</scope>
    <source>
        <strain evidence="3">MUT 4182</strain>
    </source>
</reference>
<feature type="region of interest" description="Disordered" evidence="1">
    <location>
        <begin position="22"/>
        <end position="43"/>
    </location>
</feature>
<reference evidence="2 3" key="1">
    <citation type="submission" date="2014-04" db="EMBL/GenBank/DDBJ databases">
        <authorList>
            <consortium name="DOE Joint Genome Institute"/>
            <person name="Kuo A."/>
            <person name="Girlanda M."/>
            <person name="Perotto S."/>
            <person name="Kohler A."/>
            <person name="Nagy L.G."/>
            <person name="Floudas D."/>
            <person name="Copeland A."/>
            <person name="Barry K.W."/>
            <person name="Cichocki N."/>
            <person name="Veneault-Fourrey C."/>
            <person name="LaButti K."/>
            <person name="Lindquist E.A."/>
            <person name="Lipzen A."/>
            <person name="Lundell T."/>
            <person name="Morin E."/>
            <person name="Murat C."/>
            <person name="Sun H."/>
            <person name="Tunlid A."/>
            <person name="Henrissat B."/>
            <person name="Grigoriev I.V."/>
            <person name="Hibbett D.S."/>
            <person name="Martin F."/>
            <person name="Nordberg H.P."/>
            <person name="Cantor M.N."/>
            <person name="Hua S.X."/>
        </authorList>
    </citation>
    <scope>NUCLEOTIDE SEQUENCE [LARGE SCALE GENOMIC DNA]</scope>
    <source>
        <strain evidence="2 3">MUT 4182</strain>
    </source>
</reference>
<accession>A0A0C3PMN0</accession>
<feature type="region of interest" description="Disordered" evidence="1">
    <location>
        <begin position="72"/>
        <end position="116"/>
    </location>
</feature>
<dbReference type="EMBL" id="KN823927">
    <property type="protein sequence ID" value="KIO15605.1"/>
    <property type="molecule type" value="Genomic_DNA"/>
</dbReference>
<organism evidence="2 3">
    <name type="scientific">Tulasnella calospora MUT 4182</name>
    <dbReference type="NCBI Taxonomy" id="1051891"/>
    <lineage>
        <taxon>Eukaryota</taxon>
        <taxon>Fungi</taxon>
        <taxon>Dikarya</taxon>
        <taxon>Basidiomycota</taxon>
        <taxon>Agaricomycotina</taxon>
        <taxon>Agaricomycetes</taxon>
        <taxon>Cantharellales</taxon>
        <taxon>Tulasnellaceae</taxon>
        <taxon>Tulasnella</taxon>
    </lineage>
</organism>
<sequence length="136" mass="14473">MSKKDADVFLLKSSFATSPTIVLSSPRSTYSGRHRRRRFSGLSKQLMATTTSLDAVHQYQWAPAVSFPLSPSATPALSSRASSPESSPQSLATPPSLAAPSALPSSSSPPPPYSFYANDHQIATLAAILQKQPQQS</sequence>
<protein>
    <submittedName>
        <fullName evidence="2">Uncharacterized protein</fullName>
    </submittedName>
</protein>
<feature type="compositionally biased region" description="Low complexity" evidence="1">
    <location>
        <begin position="72"/>
        <end position="106"/>
    </location>
</feature>
<keyword evidence="3" id="KW-1185">Reference proteome</keyword>
<evidence type="ECO:0000313" key="2">
    <source>
        <dbReference type="EMBL" id="KIO15605.1"/>
    </source>
</evidence>
<proteinExistence type="predicted"/>
<dbReference type="AlphaFoldDB" id="A0A0C3PMN0"/>
<dbReference type="HOGENOM" id="CLU_1876974_0_0_1"/>
<dbReference type="Proteomes" id="UP000054248">
    <property type="component" value="Unassembled WGS sequence"/>
</dbReference>
<name>A0A0C3PMN0_9AGAM</name>
<evidence type="ECO:0000313" key="3">
    <source>
        <dbReference type="Proteomes" id="UP000054248"/>
    </source>
</evidence>
<evidence type="ECO:0000256" key="1">
    <source>
        <dbReference type="SAM" id="MobiDB-lite"/>
    </source>
</evidence>